<feature type="compositionally biased region" description="Basic and acidic residues" evidence="1">
    <location>
        <begin position="721"/>
        <end position="735"/>
    </location>
</feature>
<organism evidence="3">
    <name type="scientific">Chromera velia CCMP2878</name>
    <dbReference type="NCBI Taxonomy" id="1169474"/>
    <lineage>
        <taxon>Eukaryota</taxon>
        <taxon>Sar</taxon>
        <taxon>Alveolata</taxon>
        <taxon>Colpodellida</taxon>
        <taxon>Chromeraceae</taxon>
        <taxon>Chromera</taxon>
    </lineage>
</organism>
<feature type="transmembrane region" description="Helical" evidence="2">
    <location>
        <begin position="34"/>
        <end position="56"/>
    </location>
</feature>
<feature type="compositionally biased region" description="Polar residues" evidence="1">
    <location>
        <begin position="652"/>
        <end position="661"/>
    </location>
</feature>
<feature type="transmembrane region" description="Helical" evidence="2">
    <location>
        <begin position="196"/>
        <end position="215"/>
    </location>
</feature>
<evidence type="ECO:0000313" key="3">
    <source>
        <dbReference type="EMBL" id="CEM04417.1"/>
    </source>
</evidence>
<feature type="compositionally biased region" description="Acidic residues" evidence="1">
    <location>
        <begin position="581"/>
        <end position="602"/>
    </location>
</feature>
<keyword evidence="2" id="KW-1133">Transmembrane helix</keyword>
<dbReference type="EMBL" id="CDMZ01000011">
    <property type="protein sequence ID" value="CEM04417.1"/>
    <property type="molecule type" value="Genomic_DNA"/>
</dbReference>
<feature type="compositionally biased region" description="Basic and acidic residues" evidence="1">
    <location>
        <begin position="234"/>
        <end position="260"/>
    </location>
</feature>
<feature type="region of interest" description="Disordered" evidence="1">
    <location>
        <begin position="234"/>
        <end position="262"/>
    </location>
</feature>
<sequence length="735" mass="80890">MLNEYRRAKDQERLVSGLKKFEEEEKGTRQSFKWLVGSFLHAKVSLSLFIGILFLYDPNSIVDLRYLVLPLLLGAVCMVLAVGVAIGLALYFAVRTEMMSMWRAAIGLIDKLVVSLCLLVTSSMLYNQVAVRSTETTTESMIPFLVGLLLVMARLSRDVGGPVDAILAASPFCLGLGVALSALLLDNFVREQALPWHWALFPVQVFFACVAVFYFNEGLQLCVKFVRGETELRQQERERDRERGGERRASGETTQRDGKSRQRNVRSFGLRLTMYVSAFVGCILLMESVRALSDLLSRDAFGDIYMRGPASEQQARLRAAFEEQARLEDEEAADWENEEGDEGSIFLSLQQEQRERRRLISEEGRGRERGKMDIQRRRQREKEKGAQAVLQAGLRESIRRSRPTKLTEYTQSPTSSPQDIIFPGDQQLEVEVDSEARTAVSLVEMILGVDSSSSSQQRQKATPMSASMSPHVEVYLPGEQPPLSPQSVEAQSEGGDALDPADDFGDIHGSRKVHPVRGADVSEFRFFCVLVFAGHLLFFLAGAEAIGTWVEEAVYAFLYETLRKEKDKGGAGFSSQGGREEEGDGGEEAEEEEAGGEATEEQQTERGSARRRSLSSRGLGMRREEEWGLEEGRTSGGGSGDGRGIFEGALSGESSSDTPGDSNDRGFTEASPPLGAEAAGTLHEGRRVPAMGSHSFSDLSFPPSAGRRTSGAAPEGGENGEAGREAEKIHIDQFE</sequence>
<feature type="transmembrane region" description="Helical" evidence="2">
    <location>
        <begin position="165"/>
        <end position="184"/>
    </location>
</feature>
<dbReference type="AlphaFoldDB" id="A0A0G4EYI2"/>
<keyword evidence="2" id="KW-0812">Transmembrane</keyword>
<feature type="compositionally biased region" description="Basic and acidic residues" evidence="1">
    <location>
        <begin position="621"/>
        <end position="633"/>
    </location>
</feature>
<feature type="region of interest" description="Disordered" evidence="1">
    <location>
        <begin position="567"/>
        <end position="735"/>
    </location>
</feature>
<evidence type="ECO:0000256" key="2">
    <source>
        <dbReference type="SAM" id="Phobius"/>
    </source>
</evidence>
<evidence type="ECO:0008006" key="4">
    <source>
        <dbReference type="Google" id="ProtNLM"/>
    </source>
</evidence>
<feature type="compositionally biased region" description="Basic and acidic residues" evidence="1">
    <location>
        <begin position="352"/>
        <end position="385"/>
    </location>
</feature>
<gene>
    <name evidence="3" type="ORF">Cvel_2539</name>
</gene>
<keyword evidence="2" id="KW-0472">Membrane</keyword>
<accession>A0A0G4EYI2</accession>
<feature type="transmembrane region" description="Helical" evidence="2">
    <location>
        <begin position="68"/>
        <end position="92"/>
    </location>
</feature>
<feature type="compositionally biased region" description="Gly residues" evidence="1">
    <location>
        <begin position="634"/>
        <end position="645"/>
    </location>
</feature>
<proteinExistence type="predicted"/>
<feature type="compositionally biased region" description="Acidic residues" evidence="1">
    <location>
        <begin position="328"/>
        <end position="342"/>
    </location>
</feature>
<feature type="compositionally biased region" description="Polar residues" evidence="1">
    <location>
        <begin position="407"/>
        <end position="418"/>
    </location>
</feature>
<feature type="region of interest" description="Disordered" evidence="1">
    <location>
        <begin position="328"/>
        <end position="421"/>
    </location>
</feature>
<feature type="transmembrane region" description="Helical" evidence="2">
    <location>
        <begin position="104"/>
        <end position="125"/>
    </location>
</feature>
<feature type="transmembrane region" description="Helical" evidence="2">
    <location>
        <begin position="268"/>
        <end position="286"/>
    </location>
</feature>
<feature type="transmembrane region" description="Helical" evidence="2">
    <location>
        <begin position="137"/>
        <end position="153"/>
    </location>
</feature>
<protein>
    <recommendedName>
        <fullName evidence="4">Transmembrane protein</fullName>
    </recommendedName>
</protein>
<dbReference type="VEuPathDB" id="CryptoDB:Cvel_2539"/>
<name>A0A0G4EYI2_9ALVE</name>
<evidence type="ECO:0000256" key="1">
    <source>
        <dbReference type="SAM" id="MobiDB-lite"/>
    </source>
</evidence>
<reference evidence="3" key="1">
    <citation type="submission" date="2014-11" db="EMBL/GenBank/DDBJ databases">
        <authorList>
            <person name="Otto D Thomas"/>
            <person name="Naeem Raeece"/>
        </authorList>
    </citation>
    <scope>NUCLEOTIDE SEQUENCE</scope>
</reference>